<dbReference type="Gene3D" id="3.20.20.70">
    <property type="entry name" value="Aldolase class I"/>
    <property type="match status" value="1"/>
</dbReference>
<dbReference type="SUPFAM" id="SSF51412">
    <property type="entry name" value="Inosine monophosphate dehydrogenase (IMPDH)"/>
    <property type="match status" value="1"/>
</dbReference>
<name>A0A518ENB4_9BACT</name>
<dbReference type="EC" id="1.13.12.16" evidence="4"/>
<proteinExistence type="predicted"/>
<organism evidence="4 5">
    <name type="scientific">Saltatorellus ferox</name>
    <dbReference type="NCBI Taxonomy" id="2528018"/>
    <lineage>
        <taxon>Bacteria</taxon>
        <taxon>Pseudomonadati</taxon>
        <taxon>Planctomycetota</taxon>
        <taxon>Planctomycetia</taxon>
        <taxon>Planctomycetia incertae sedis</taxon>
        <taxon>Saltatorellus</taxon>
    </lineage>
</organism>
<keyword evidence="1" id="KW-0285">Flavoprotein</keyword>
<evidence type="ECO:0000313" key="5">
    <source>
        <dbReference type="Proteomes" id="UP000320390"/>
    </source>
</evidence>
<keyword evidence="4" id="KW-0503">Monooxygenase</keyword>
<dbReference type="InterPro" id="IPR013785">
    <property type="entry name" value="Aldolase_TIM"/>
</dbReference>
<evidence type="ECO:0000256" key="1">
    <source>
        <dbReference type="ARBA" id="ARBA00022630"/>
    </source>
</evidence>
<dbReference type="OrthoDB" id="9778912at2"/>
<gene>
    <name evidence="4" type="ORF">Poly30_10750</name>
</gene>
<dbReference type="Proteomes" id="UP000320390">
    <property type="component" value="Chromosome"/>
</dbReference>
<dbReference type="Pfam" id="PF03060">
    <property type="entry name" value="NMO"/>
    <property type="match status" value="1"/>
</dbReference>
<keyword evidence="3 4" id="KW-0560">Oxidoreductase</keyword>
<protein>
    <submittedName>
        <fullName evidence="4">Nitronate monooxygenase</fullName>
        <ecNumber evidence="4">1.13.12.16</ecNumber>
    </submittedName>
</protein>
<dbReference type="PANTHER" id="PTHR32332:SF20">
    <property type="entry name" value="2-NITROPROPANE DIOXYGENASE-LIKE PROTEIN"/>
    <property type="match status" value="1"/>
</dbReference>
<evidence type="ECO:0000256" key="2">
    <source>
        <dbReference type="ARBA" id="ARBA00022643"/>
    </source>
</evidence>
<evidence type="ECO:0000313" key="4">
    <source>
        <dbReference type="EMBL" id="QDV05577.1"/>
    </source>
</evidence>
<dbReference type="RefSeq" id="WP_145194995.1">
    <property type="nucleotide sequence ID" value="NZ_CP036434.1"/>
</dbReference>
<dbReference type="PANTHER" id="PTHR32332">
    <property type="entry name" value="2-NITROPROPANE DIOXYGENASE"/>
    <property type="match status" value="1"/>
</dbReference>
<reference evidence="4 5" key="1">
    <citation type="submission" date="2019-02" db="EMBL/GenBank/DDBJ databases">
        <title>Deep-cultivation of Planctomycetes and their phenomic and genomic characterization uncovers novel biology.</title>
        <authorList>
            <person name="Wiegand S."/>
            <person name="Jogler M."/>
            <person name="Boedeker C."/>
            <person name="Pinto D."/>
            <person name="Vollmers J."/>
            <person name="Rivas-Marin E."/>
            <person name="Kohn T."/>
            <person name="Peeters S.H."/>
            <person name="Heuer A."/>
            <person name="Rast P."/>
            <person name="Oberbeckmann S."/>
            <person name="Bunk B."/>
            <person name="Jeske O."/>
            <person name="Meyerdierks A."/>
            <person name="Storesund J.E."/>
            <person name="Kallscheuer N."/>
            <person name="Luecker S."/>
            <person name="Lage O.M."/>
            <person name="Pohl T."/>
            <person name="Merkel B.J."/>
            <person name="Hornburger P."/>
            <person name="Mueller R.-W."/>
            <person name="Bruemmer F."/>
            <person name="Labrenz M."/>
            <person name="Spormann A.M."/>
            <person name="Op den Camp H."/>
            <person name="Overmann J."/>
            <person name="Amann R."/>
            <person name="Jetten M.S.M."/>
            <person name="Mascher T."/>
            <person name="Medema M.H."/>
            <person name="Devos D.P."/>
            <person name="Kaster A.-K."/>
            <person name="Ovreas L."/>
            <person name="Rohde M."/>
            <person name="Galperin M.Y."/>
            <person name="Jogler C."/>
        </authorList>
    </citation>
    <scope>NUCLEOTIDE SEQUENCE [LARGE SCALE GENOMIC DNA]</scope>
    <source>
        <strain evidence="4 5">Poly30</strain>
    </source>
</reference>
<keyword evidence="2" id="KW-0288">FMN</keyword>
<sequence>MSEHPADEFCRLTGAEVPLICGAMYPCSNPELVGAVAAAGAMAIVQPLSLIYVHGRDFREGIQEIKTLSGGRPFGFNAIIEKSAKSYENRMRSWIDIALEEGVRFFVTALGNPDWAVEKVHAAGGIVFHDVTELKWAQKAKDAGVDGLICVNGRAGGHAGTKSPQELFDTLSPLGLPLVAAGGVGDEVRYVETMSIGYGAVQMGTRFIATNECKVHQDYWDAILRAEESDIVLTERLSGVPVSVINTPLVQKVGTKAGPIARRLLKGRRTKHWMRTIYALKSLRELKHSIKKGVSYSDVWQAGKSVGGIHGVEPAAAVVKRFDAAWKAARAPEESPR</sequence>
<dbReference type="CDD" id="cd04730">
    <property type="entry name" value="NPD_like"/>
    <property type="match status" value="1"/>
</dbReference>
<dbReference type="InterPro" id="IPR004136">
    <property type="entry name" value="NMO"/>
</dbReference>
<keyword evidence="5" id="KW-1185">Reference proteome</keyword>
<evidence type="ECO:0000256" key="3">
    <source>
        <dbReference type="ARBA" id="ARBA00023002"/>
    </source>
</evidence>
<accession>A0A518ENB4</accession>
<dbReference type="AlphaFoldDB" id="A0A518ENB4"/>
<dbReference type="GO" id="GO:0018580">
    <property type="term" value="F:nitronate monooxygenase activity"/>
    <property type="evidence" value="ECO:0007669"/>
    <property type="project" value="UniProtKB-EC"/>
</dbReference>
<dbReference type="EMBL" id="CP036434">
    <property type="protein sequence ID" value="QDV05577.1"/>
    <property type="molecule type" value="Genomic_DNA"/>
</dbReference>